<dbReference type="Pfam" id="PF01168">
    <property type="entry name" value="Ala_racemase_N"/>
    <property type="match status" value="1"/>
</dbReference>
<dbReference type="PROSITE" id="PS51257">
    <property type="entry name" value="PROKAR_LIPOPROTEIN"/>
    <property type="match status" value="1"/>
</dbReference>
<dbReference type="InterPro" id="IPR011079">
    <property type="entry name" value="Ala_racemase_C"/>
</dbReference>
<evidence type="ECO:0000313" key="7">
    <source>
        <dbReference type="Proteomes" id="UP001058860"/>
    </source>
</evidence>
<feature type="binding site" evidence="4">
    <location>
        <position position="129"/>
    </location>
    <ligand>
        <name>substrate</name>
    </ligand>
</feature>
<sequence>MTVRAQARVNVAAISRNVATLSAAAPGSAACAVVKADGYGHGAVAAARAALSGGATWIAVVTAREAEQLRAAGLTEPPILVMGALSTEELDIALAARADIVVWTEGMLDAVSARGGGRVHVKLDTGMGRLGTRDPVRATGLVRRAEADPVLELVGAMTHFATADERGDAFFGEQLGRFTAWVGELRAAGVNVIAHAANSAAVLRDPASHFDLVRVGVGIYGLDPFGVDPAAQGLEPALELVSWAAAVKPIAAGESAGYGRRFVASTDGWVATVPVGYGDGWRRGLTNNAQVLIGGRRFPQVGTVSMDNVTVDLGPGTGVSTGDEVVLLGARGGERILAEDVARALGTINYEITCGLLPRVPRILHADGAPV</sequence>
<dbReference type="InterPro" id="IPR009006">
    <property type="entry name" value="Ala_racemase/Decarboxylase_C"/>
</dbReference>
<feature type="active site" description="Proton acceptor; specific for D-alanine" evidence="4">
    <location>
        <position position="35"/>
    </location>
</feature>
<dbReference type="Pfam" id="PF00842">
    <property type="entry name" value="Ala_racemase_C"/>
    <property type="match status" value="1"/>
</dbReference>
<feature type="domain" description="Alanine racemase C-terminal" evidence="5">
    <location>
        <begin position="237"/>
        <end position="365"/>
    </location>
</feature>
<evidence type="ECO:0000256" key="1">
    <source>
        <dbReference type="ARBA" id="ARBA00001933"/>
    </source>
</evidence>
<feature type="modified residue" description="N6-(pyridoxal phosphate)lysine" evidence="4">
    <location>
        <position position="35"/>
    </location>
</feature>
<gene>
    <name evidence="6" type="primary">alr</name>
    <name evidence="6" type="ORF">LRS13_21115</name>
</gene>
<comment type="similarity">
    <text evidence="4">Belongs to the alanine racemase family.</text>
</comment>
<evidence type="ECO:0000256" key="2">
    <source>
        <dbReference type="ARBA" id="ARBA00022898"/>
    </source>
</evidence>
<dbReference type="EMBL" id="CP088295">
    <property type="protein sequence ID" value="UUY03147.1"/>
    <property type="molecule type" value="Genomic_DNA"/>
</dbReference>
<dbReference type="GO" id="GO:0008784">
    <property type="term" value="F:alanine racemase activity"/>
    <property type="evidence" value="ECO:0007669"/>
    <property type="project" value="UniProtKB-EC"/>
</dbReference>
<reference evidence="7" key="1">
    <citation type="submission" date="2021-11" db="EMBL/GenBank/DDBJ databases">
        <title>Cultivation dependent microbiological survey of springs from the worlds oldest radium mine currently devoted to the extraction of radon-saturated water.</title>
        <authorList>
            <person name="Kapinusova G."/>
            <person name="Smrhova T."/>
            <person name="Strejcek M."/>
            <person name="Suman J."/>
            <person name="Jani K."/>
            <person name="Pajer P."/>
            <person name="Uhlik O."/>
        </authorList>
    </citation>
    <scope>NUCLEOTIDE SEQUENCE [LARGE SCALE GENOMIC DNA]</scope>
    <source>
        <strain evidence="7">J379</strain>
    </source>
</reference>
<keyword evidence="7" id="KW-1185">Reference proteome</keyword>
<dbReference type="PANTHER" id="PTHR30511">
    <property type="entry name" value="ALANINE RACEMASE"/>
    <property type="match status" value="1"/>
</dbReference>
<feature type="binding site" evidence="4">
    <location>
        <position position="306"/>
    </location>
    <ligand>
        <name>substrate</name>
    </ligand>
</feature>
<comment type="function">
    <text evidence="4">Catalyzes the interconversion of L-alanine and D-alanine. May also act on other amino acids.</text>
</comment>
<evidence type="ECO:0000256" key="4">
    <source>
        <dbReference type="HAMAP-Rule" id="MF_01201"/>
    </source>
</evidence>
<organism evidence="6 7">
    <name type="scientific">Svornostia abyssi</name>
    <dbReference type="NCBI Taxonomy" id="2898438"/>
    <lineage>
        <taxon>Bacteria</taxon>
        <taxon>Bacillati</taxon>
        <taxon>Actinomycetota</taxon>
        <taxon>Thermoleophilia</taxon>
        <taxon>Solirubrobacterales</taxon>
        <taxon>Baekduiaceae</taxon>
        <taxon>Svornostia</taxon>
    </lineage>
</organism>
<dbReference type="Proteomes" id="UP001058860">
    <property type="component" value="Chromosome"/>
</dbReference>
<dbReference type="RefSeq" id="WP_353863660.1">
    <property type="nucleotide sequence ID" value="NZ_CP088295.1"/>
</dbReference>
<evidence type="ECO:0000256" key="3">
    <source>
        <dbReference type="ARBA" id="ARBA00023235"/>
    </source>
</evidence>
<evidence type="ECO:0000259" key="5">
    <source>
        <dbReference type="SMART" id="SM01005"/>
    </source>
</evidence>
<dbReference type="InterPro" id="IPR020622">
    <property type="entry name" value="Ala_racemase_pyridoxalP-BS"/>
</dbReference>
<comment type="catalytic activity">
    <reaction evidence="4">
        <text>L-alanine = D-alanine</text>
        <dbReference type="Rhea" id="RHEA:20249"/>
        <dbReference type="ChEBI" id="CHEBI:57416"/>
        <dbReference type="ChEBI" id="CHEBI:57972"/>
        <dbReference type="EC" id="5.1.1.1"/>
    </reaction>
</comment>
<comment type="cofactor">
    <cofactor evidence="1 4">
        <name>pyridoxal 5'-phosphate</name>
        <dbReference type="ChEBI" id="CHEBI:597326"/>
    </cofactor>
</comment>
<dbReference type="Gene3D" id="3.20.20.10">
    <property type="entry name" value="Alanine racemase"/>
    <property type="match status" value="1"/>
</dbReference>
<dbReference type="PRINTS" id="PR00992">
    <property type="entry name" value="ALARACEMASE"/>
</dbReference>
<dbReference type="NCBIfam" id="TIGR00492">
    <property type="entry name" value="alr"/>
    <property type="match status" value="1"/>
</dbReference>
<name>A0ABY5PEZ4_9ACTN</name>
<dbReference type="InterPro" id="IPR001608">
    <property type="entry name" value="Ala_racemase_N"/>
</dbReference>
<proteinExistence type="inferred from homology"/>
<dbReference type="PANTHER" id="PTHR30511:SF0">
    <property type="entry name" value="ALANINE RACEMASE, CATABOLIC-RELATED"/>
    <property type="match status" value="1"/>
</dbReference>
<keyword evidence="2 4" id="KW-0663">Pyridoxal phosphate</keyword>
<accession>A0ABY5PEZ4</accession>
<dbReference type="InterPro" id="IPR000821">
    <property type="entry name" value="Ala_racemase"/>
</dbReference>
<dbReference type="HAMAP" id="MF_01201">
    <property type="entry name" value="Ala_racemase"/>
    <property type="match status" value="1"/>
</dbReference>
<evidence type="ECO:0000313" key="6">
    <source>
        <dbReference type="EMBL" id="UUY03147.1"/>
    </source>
</evidence>
<dbReference type="Gene3D" id="2.40.37.10">
    <property type="entry name" value="Lyase, Ornithine Decarboxylase, Chain A, domain 1"/>
    <property type="match status" value="1"/>
</dbReference>
<dbReference type="SUPFAM" id="SSF51419">
    <property type="entry name" value="PLP-binding barrel"/>
    <property type="match status" value="1"/>
</dbReference>
<dbReference type="PROSITE" id="PS00395">
    <property type="entry name" value="ALANINE_RACEMASE"/>
    <property type="match status" value="1"/>
</dbReference>
<dbReference type="SUPFAM" id="SSF50621">
    <property type="entry name" value="Alanine racemase C-terminal domain-like"/>
    <property type="match status" value="1"/>
</dbReference>
<dbReference type="SMART" id="SM01005">
    <property type="entry name" value="Ala_racemase_C"/>
    <property type="match status" value="1"/>
</dbReference>
<dbReference type="EC" id="5.1.1.1" evidence="4"/>
<dbReference type="InterPro" id="IPR029066">
    <property type="entry name" value="PLP-binding_barrel"/>
</dbReference>
<comment type="pathway">
    <text evidence="4">Amino-acid biosynthesis; D-alanine biosynthesis; D-alanine from L-alanine: step 1/1.</text>
</comment>
<dbReference type="CDD" id="cd00430">
    <property type="entry name" value="PLPDE_III_AR"/>
    <property type="match status" value="1"/>
</dbReference>
<keyword evidence="3 4" id="KW-0413">Isomerase</keyword>
<feature type="active site" description="Proton acceptor; specific for L-alanine" evidence="4">
    <location>
        <position position="258"/>
    </location>
</feature>
<protein>
    <recommendedName>
        <fullName evidence="4">Alanine racemase</fullName>
        <ecNumber evidence="4">5.1.1.1</ecNumber>
    </recommendedName>
</protein>